<dbReference type="AlphaFoldDB" id="A0A512PDG3"/>
<dbReference type="InterPro" id="IPR028345">
    <property type="entry name" value="Antibiotic_NAT-like"/>
</dbReference>
<comment type="similarity">
    <text evidence="1 4">Belongs to the antibiotic N-acetyltransferase family.</text>
</comment>
<protein>
    <recommendedName>
        <fullName evidence="4">Aminoglycoside N(3)-acetyltransferase</fullName>
        <ecNumber evidence="4">2.3.1.-</ecNumber>
    </recommendedName>
</protein>
<keyword evidence="6" id="KW-1185">Reference proteome</keyword>
<dbReference type="EMBL" id="BKAL01000006">
    <property type="protein sequence ID" value="GEP69162.1"/>
    <property type="molecule type" value="Genomic_DNA"/>
</dbReference>
<accession>A0A512PDG3</accession>
<dbReference type="EC" id="2.3.1.-" evidence="4"/>
<sequence length="279" mass="29166">MNGAAPGRPSASGPHLPADLATQLHALGVRPGGVLLVHASLRAIGTVVGGAQGVVLALEDVLDPAGTLVMPSQSWQLCDPQYLDDPQVPADRRDEVRDALPAYDPAWTPSRTMGAVAEVLRTQPGTLRSGHPHRSFVARGPAAADLLARHDLDDPVGEGSPLARVHALGGQVLLLGVGYDKCTALHLAEARSGLPASRVPNGAPMLLDGRRTWVRFEEPVVDDSDFLALGEAFAATRGERTGQVGGVTARLVEVRELVGFAAAWFARTRTAHLPSAVAG</sequence>
<evidence type="ECO:0000256" key="2">
    <source>
        <dbReference type="ARBA" id="ARBA00022679"/>
    </source>
</evidence>
<dbReference type="Pfam" id="PF02522">
    <property type="entry name" value="Antibiotic_NAT"/>
    <property type="match status" value="1"/>
</dbReference>
<gene>
    <name evidence="5" type="ORF">CSO01_18770</name>
</gene>
<reference evidence="5 6" key="1">
    <citation type="submission" date="2019-07" db="EMBL/GenBank/DDBJ databases">
        <title>Whole genome shotgun sequence of Cellulomonas soli NBRC 109434.</title>
        <authorList>
            <person name="Hosoyama A."/>
            <person name="Uohara A."/>
            <person name="Ohji S."/>
            <person name="Ichikawa N."/>
        </authorList>
    </citation>
    <scope>NUCLEOTIDE SEQUENCE [LARGE SCALE GENOMIC DNA]</scope>
    <source>
        <strain evidence="5 6">NBRC 109434</strain>
    </source>
</reference>
<comment type="catalytic activity">
    <reaction evidence="4">
        <text>a 2-deoxystreptamine antibiotic + acetyl-CoA = an N(3)-acetyl-2-deoxystreptamine antibiotic + CoA + H(+)</text>
        <dbReference type="Rhea" id="RHEA:12665"/>
        <dbReference type="ChEBI" id="CHEBI:15378"/>
        <dbReference type="ChEBI" id="CHEBI:57287"/>
        <dbReference type="ChEBI" id="CHEBI:57288"/>
        <dbReference type="ChEBI" id="CHEBI:57921"/>
        <dbReference type="ChEBI" id="CHEBI:77452"/>
        <dbReference type="EC" id="2.3.1.81"/>
    </reaction>
</comment>
<dbReference type="InterPro" id="IPR003679">
    <property type="entry name" value="Amioglycoside_AcTrfase"/>
</dbReference>
<dbReference type="PANTHER" id="PTHR11104">
    <property type="entry name" value="AMINOGLYCOSIDE N3-ACETYLTRANSFERASE"/>
    <property type="match status" value="1"/>
</dbReference>
<dbReference type="PANTHER" id="PTHR11104:SF0">
    <property type="entry name" value="SPBETA PROPHAGE-DERIVED AMINOGLYCOSIDE N(3')-ACETYLTRANSFERASE-LIKE PROTEIN YOKD"/>
    <property type="match status" value="1"/>
</dbReference>
<keyword evidence="2 4" id="KW-0808">Transferase</keyword>
<evidence type="ECO:0000256" key="1">
    <source>
        <dbReference type="ARBA" id="ARBA00006383"/>
    </source>
</evidence>
<evidence type="ECO:0000313" key="5">
    <source>
        <dbReference type="EMBL" id="GEP69162.1"/>
    </source>
</evidence>
<evidence type="ECO:0000256" key="4">
    <source>
        <dbReference type="RuleBase" id="RU365031"/>
    </source>
</evidence>
<dbReference type="SUPFAM" id="SSF110710">
    <property type="entry name" value="TTHA0583/YokD-like"/>
    <property type="match status" value="1"/>
</dbReference>
<keyword evidence="4" id="KW-0046">Antibiotic resistance</keyword>
<organism evidence="5 6">
    <name type="scientific">Cellulomonas soli</name>
    <dbReference type="NCBI Taxonomy" id="931535"/>
    <lineage>
        <taxon>Bacteria</taxon>
        <taxon>Bacillati</taxon>
        <taxon>Actinomycetota</taxon>
        <taxon>Actinomycetes</taxon>
        <taxon>Micrococcales</taxon>
        <taxon>Cellulomonadaceae</taxon>
        <taxon>Cellulomonas</taxon>
    </lineage>
</organism>
<dbReference type="GO" id="GO:0046677">
    <property type="term" value="P:response to antibiotic"/>
    <property type="evidence" value="ECO:0007669"/>
    <property type="project" value="UniProtKB-KW"/>
</dbReference>
<dbReference type="RefSeq" id="WP_223203569.1">
    <property type="nucleotide sequence ID" value="NZ_BAABBJ010000006.1"/>
</dbReference>
<name>A0A512PDG3_9CELL</name>
<dbReference type="Proteomes" id="UP000321798">
    <property type="component" value="Unassembled WGS sequence"/>
</dbReference>
<proteinExistence type="inferred from homology"/>
<keyword evidence="3 4" id="KW-0012">Acyltransferase</keyword>
<dbReference type="GO" id="GO:0046353">
    <property type="term" value="F:aminoglycoside 3-N-acetyltransferase activity"/>
    <property type="evidence" value="ECO:0007669"/>
    <property type="project" value="UniProtKB-EC"/>
</dbReference>
<comment type="caution">
    <text evidence="5">The sequence shown here is derived from an EMBL/GenBank/DDBJ whole genome shotgun (WGS) entry which is preliminary data.</text>
</comment>
<evidence type="ECO:0000313" key="6">
    <source>
        <dbReference type="Proteomes" id="UP000321798"/>
    </source>
</evidence>
<evidence type="ECO:0000256" key="3">
    <source>
        <dbReference type="ARBA" id="ARBA00023315"/>
    </source>
</evidence>